<dbReference type="InterPro" id="IPR027417">
    <property type="entry name" value="P-loop_NTPase"/>
</dbReference>
<dbReference type="Pfam" id="PF03135">
    <property type="entry name" value="CagE_TrbE_VirB"/>
    <property type="match status" value="1"/>
</dbReference>
<evidence type="ECO:0000313" key="5">
    <source>
        <dbReference type="Proteomes" id="UP000177235"/>
    </source>
</evidence>
<reference evidence="4 5" key="1">
    <citation type="journal article" date="2016" name="Nat. Commun.">
        <title>Thousands of microbial genomes shed light on interconnected biogeochemical processes in an aquifer system.</title>
        <authorList>
            <person name="Anantharaman K."/>
            <person name="Brown C.T."/>
            <person name="Hug L.A."/>
            <person name="Sharon I."/>
            <person name="Castelle C.J."/>
            <person name="Probst A.J."/>
            <person name="Thomas B.C."/>
            <person name="Singh A."/>
            <person name="Wilkins M.J."/>
            <person name="Karaoz U."/>
            <person name="Brodie E.L."/>
            <person name="Williams K.H."/>
            <person name="Hubbard S.S."/>
            <person name="Banfield J.F."/>
        </authorList>
    </citation>
    <scope>NUCLEOTIDE SEQUENCE [LARGE SCALE GENOMIC DNA]</scope>
</reference>
<dbReference type="Gene3D" id="1.10.8.730">
    <property type="match status" value="1"/>
</dbReference>
<name>A0A1F5QCG8_9BACT</name>
<dbReference type="Gene3D" id="3.40.50.300">
    <property type="entry name" value="P-loop containing nucleotide triphosphate hydrolases"/>
    <property type="match status" value="1"/>
</dbReference>
<dbReference type="EMBL" id="MFFF01000009">
    <property type="protein sequence ID" value="OGE99903.1"/>
    <property type="molecule type" value="Genomic_DNA"/>
</dbReference>
<dbReference type="NCBIfam" id="NF045971">
    <property type="entry name" value="conju_CD1110"/>
    <property type="match status" value="1"/>
</dbReference>
<protein>
    <submittedName>
        <fullName evidence="4">Conjugal transfer protein TraC</fullName>
    </submittedName>
</protein>
<evidence type="ECO:0000256" key="1">
    <source>
        <dbReference type="ARBA" id="ARBA00006512"/>
    </source>
</evidence>
<evidence type="ECO:0000259" key="2">
    <source>
        <dbReference type="Pfam" id="PF03135"/>
    </source>
</evidence>
<dbReference type="Pfam" id="PF19044">
    <property type="entry name" value="P-loop_TraG"/>
    <property type="match status" value="2"/>
</dbReference>
<comment type="similarity">
    <text evidence="1">Belongs to the TrbE/VirB4 family.</text>
</comment>
<proteinExistence type="inferred from homology"/>
<organism evidence="4 5">
    <name type="scientific">Candidatus Doudnabacteria bacterium RIFCSPLOWO2_02_FULL_48_13</name>
    <dbReference type="NCBI Taxonomy" id="1817845"/>
    <lineage>
        <taxon>Bacteria</taxon>
        <taxon>Candidatus Doudnaibacteriota</taxon>
    </lineage>
</organism>
<evidence type="ECO:0000313" key="4">
    <source>
        <dbReference type="EMBL" id="OGE99903.1"/>
    </source>
</evidence>
<dbReference type="PANTHER" id="PTHR30121:SF6">
    <property type="entry name" value="SLR6007 PROTEIN"/>
    <property type="match status" value="1"/>
</dbReference>
<dbReference type="SUPFAM" id="SSF52540">
    <property type="entry name" value="P-loop containing nucleoside triphosphate hydrolases"/>
    <property type="match status" value="1"/>
</dbReference>
<feature type="domain" description="TraG P-loop" evidence="3">
    <location>
        <begin position="408"/>
        <end position="553"/>
    </location>
</feature>
<feature type="domain" description="TraG P-loop" evidence="3">
    <location>
        <begin position="249"/>
        <end position="329"/>
    </location>
</feature>
<dbReference type="AlphaFoldDB" id="A0A1F5QCG8"/>
<dbReference type="PANTHER" id="PTHR30121">
    <property type="entry name" value="UNCHARACTERIZED PROTEIN YJGR-RELATED"/>
    <property type="match status" value="1"/>
</dbReference>
<dbReference type="InterPro" id="IPR051162">
    <property type="entry name" value="T4SS_component"/>
</dbReference>
<gene>
    <name evidence="4" type="ORF">A3J05_02620</name>
</gene>
<dbReference type="InterPro" id="IPR018145">
    <property type="entry name" value="CagE_TrbE_VirB_cntrl_dom"/>
</dbReference>
<dbReference type="GO" id="GO:0005524">
    <property type="term" value="F:ATP binding"/>
    <property type="evidence" value="ECO:0007669"/>
    <property type="project" value="InterPro"/>
</dbReference>
<sequence length="604" mass="67512">MRLFSSKKGAEATVGREILAAEKAFRRGITSLLDLIAPSAMQIESTHVQVSGKYARTFFVLTYPRFLSSNWISPLINLDQPMDISMFIYPMETDIVMKKLRDKVGQIQAQISMNQDKGTVRDPMLETAYQDVEELRDRLQQGTERYFRFALYYTIYANDLKSLDKISANVESLLSSKLIVTKRAILQAEQGFNSTLPLGSDELAVMSNMNTGPLSTTFPFISAEVTSNDGILYGINRHNNSLVLFDRFQMENANSVVFAKSGAGKSYGVKLEILRSMMIGTDVIAIDPENEYKHLAEAVGGSFLNVSLNSNSRINPFDLPKGIEGEQPEDILRSAVINLMGLMGLMLGKLDPTEEAIMDRALWETYAAHDILPTSDFTGKEIPTMQDLVSVLAGIEGADSLAQRLGKYVTGTFAGIFNQSTNINMSNQLVVFSVRDLEDSLRPIAIYVILQYIWNEVRSTLKKRILVIDEAWWMMQHEDSARFLFGLVKRARKYYLGVTTITQDVSDFLASPYGKPVVTNSSIQMLLKQSPASIDVVAQTFFLTEGEKYLLLESEVGEGIFFAGLKHAAIRIVASYTEDQIITTDPKQRLEIEKAKQQLEEEGG</sequence>
<comment type="caution">
    <text evidence="4">The sequence shown here is derived from an EMBL/GenBank/DDBJ whole genome shotgun (WGS) entry which is preliminary data.</text>
</comment>
<accession>A0A1F5QCG8</accession>
<dbReference type="Proteomes" id="UP000177235">
    <property type="component" value="Unassembled WGS sequence"/>
</dbReference>
<evidence type="ECO:0000259" key="3">
    <source>
        <dbReference type="Pfam" id="PF19044"/>
    </source>
</evidence>
<feature type="domain" description="CagE TrbE VirB component of type IV transporter system central" evidence="2">
    <location>
        <begin position="48"/>
        <end position="197"/>
    </location>
</feature>
<dbReference type="InterPro" id="IPR043964">
    <property type="entry name" value="P-loop_TraG"/>
</dbReference>